<dbReference type="PROSITE" id="PS51186">
    <property type="entry name" value="GNAT"/>
    <property type="match status" value="1"/>
</dbReference>
<dbReference type="PROSITE" id="PS51729">
    <property type="entry name" value="GNAT_YJDJ"/>
    <property type="match status" value="1"/>
</dbReference>
<dbReference type="InterPro" id="IPR031165">
    <property type="entry name" value="GNAT_YJDJ"/>
</dbReference>
<dbReference type="SUPFAM" id="SSF55729">
    <property type="entry name" value="Acyl-CoA N-acyltransferases (Nat)"/>
    <property type="match status" value="1"/>
</dbReference>
<dbReference type="Pfam" id="PF14542">
    <property type="entry name" value="Acetyltransf_CG"/>
    <property type="match status" value="1"/>
</dbReference>
<keyword evidence="4" id="KW-1185">Reference proteome</keyword>
<dbReference type="EMBL" id="JACBXQ010000001">
    <property type="protein sequence ID" value="MBG9985412.1"/>
    <property type="molecule type" value="Genomic_DNA"/>
</dbReference>
<evidence type="ECO:0000313" key="4">
    <source>
        <dbReference type="Proteomes" id="UP000721415"/>
    </source>
</evidence>
<gene>
    <name evidence="3" type="ORF">HZY91_00720</name>
</gene>
<dbReference type="CDD" id="cd04301">
    <property type="entry name" value="NAT_SF"/>
    <property type="match status" value="1"/>
</dbReference>
<dbReference type="PANTHER" id="PTHR31435:SF9">
    <property type="entry name" value="PROTEIN NATD1"/>
    <property type="match status" value="1"/>
</dbReference>
<feature type="domain" description="N-acetyltransferase" evidence="1">
    <location>
        <begin position="1"/>
        <end position="93"/>
    </location>
</feature>
<proteinExistence type="predicted"/>
<dbReference type="Proteomes" id="UP000721415">
    <property type="component" value="Unassembled WGS sequence"/>
</dbReference>
<accession>A0ABS0LN71</accession>
<dbReference type="PANTHER" id="PTHR31435">
    <property type="entry name" value="PROTEIN NATD1"/>
    <property type="match status" value="1"/>
</dbReference>
<dbReference type="InterPro" id="IPR045057">
    <property type="entry name" value="Gcn5-rel_NAT"/>
</dbReference>
<dbReference type="InterPro" id="IPR016181">
    <property type="entry name" value="Acyl_CoA_acyltransferase"/>
</dbReference>
<feature type="domain" description="N-acetyltransferase" evidence="2">
    <location>
        <begin position="3"/>
        <end position="93"/>
    </location>
</feature>
<dbReference type="InterPro" id="IPR000182">
    <property type="entry name" value="GNAT_dom"/>
</dbReference>
<dbReference type="RefSeq" id="WP_197116763.1">
    <property type="nucleotide sequence ID" value="NZ_JACBXR010000001.1"/>
</dbReference>
<evidence type="ECO:0000259" key="1">
    <source>
        <dbReference type="PROSITE" id="PS51186"/>
    </source>
</evidence>
<name>A0ABS0LN71_9LACT</name>
<comment type="caution">
    <text evidence="3">The sequence shown here is derived from an EMBL/GenBank/DDBJ whole genome shotgun (WGS) entry which is preliminary data.</text>
</comment>
<organism evidence="3 4">
    <name type="scientific">Facklamia lactis</name>
    <dbReference type="NCBI Taxonomy" id="2749967"/>
    <lineage>
        <taxon>Bacteria</taxon>
        <taxon>Bacillati</taxon>
        <taxon>Bacillota</taxon>
        <taxon>Bacilli</taxon>
        <taxon>Lactobacillales</taxon>
        <taxon>Aerococcaceae</taxon>
        <taxon>Facklamia</taxon>
    </lineage>
</organism>
<sequence>MMEFKDDDKRIYVVNEAGQEMGQMIYENHDDHNRIHVTHTFTNKEFQGQGLAGKLLDQMVKKAEKENKKITTTCSYVERKFDQESEKYQHVMG</sequence>
<dbReference type="Gene3D" id="3.40.630.30">
    <property type="match status" value="1"/>
</dbReference>
<evidence type="ECO:0000259" key="2">
    <source>
        <dbReference type="PROSITE" id="PS51729"/>
    </source>
</evidence>
<evidence type="ECO:0000313" key="3">
    <source>
        <dbReference type="EMBL" id="MBG9985412.1"/>
    </source>
</evidence>
<reference evidence="3 4" key="1">
    <citation type="submission" date="2020-07" db="EMBL/GenBank/DDBJ databases">
        <title>Facklamia lactis sp. nov., isolated from raw milk.</title>
        <authorList>
            <person name="Doll E.V."/>
            <person name="Huptas C."/>
            <person name="Staib L."/>
            <person name="Wenning M."/>
            <person name="Scherer S."/>
        </authorList>
    </citation>
    <scope>NUCLEOTIDE SEQUENCE [LARGE SCALE GENOMIC DNA]</scope>
    <source>
        <strain evidence="3 4">DSM 111018</strain>
    </source>
</reference>
<protein>
    <submittedName>
        <fullName evidence="3">N-acetyltransferase</fullName>
    </submittedName>
</protein>